<dbReference type="RefSeq" id="WP_092560858.1">
    <property type="nucleotide sequence ID" value="NZ_FNQV01000001.1"/>
</dbReference>
<dbReference type="AlphaFoldDB" id="A0A1H3VJD9"/>
<dbReference type="Proteomes" id="UP000199288">
    <property type="component" value="Unassembled WGS sequence"/>
</dbReference>
<accession>A0A1H3VJD9</accession>
<evidence type="ECO:0000313" key="3">
    <source>
        <dbReference type="EMBL" id="SDZ74354.1"/>
    </source>
</evidence>
<keyword evidence="4" id="KW-1185">Reference proteome</keyword>
<keyword evidence="2" id="KW-0812">Transmembrane</keyword>
<feature type="transmembrane region" description="Helical" evidence="2">
    <location>
        <begin position="12"/>
        <end position="34"/>
    </location>
</feature>
<reference evidence="4" key="1">
    <citation type="submission" date="2016-10" db="EMBL/GenBank/DDBJ databases">
        <authorList>
            <person name="Varghese N."/>
            <person name="Submissions S."/>
        </authorList>
    </citation>
    <scope>NUCLEOTIDE SEQUENCE [LARGE SCALE GENOMIC DNA]</scope>
    <source>
        <strain evidence="4">KPR-1</strain>
    </source>
</reference>
<keyword evidence="2" id="KW-1133">Transmembrane helix</keyword>
<organism evidence="3 4">
    <name type="scientific">Bowdeniella nasicola</name>
    <dbReference type="NCBI Taxonomy" id="208480"/>
    <lineage>
        <taxon>Bacteria</taxon>
        <taxon>Bacillati</taxon>
        <taxon>Actinomycetota</taxon>
        <taxon>Actinomycetes</taxon>
        <taxon>Actinomycetales</taxon>
        <taxon>Actinomycetaceae</taxon>
        <taxon>Bowdeniella</taxon>
    </lineage>
</organism>
<feature type="transmembrane region" description="Helical" evidence="2">
    <location>
        <begin position="70"/>
        <end position="92"/>
    </location>
</feature>
<evidence type="ECO:0000313" key="4">
    <source>
        <dbReference type="Proteomes" id="UP000199288"/>
    </source>
</evidence>
<evidence type="ECO:0000256" key="2">
    <source>
        <dbReference type="SAM" id="Phobius"/>
    </source>
</evidence>
<feature type="region of interest" description="Disordered" evidence="1">
    <location>
        <begin position="101"/>
        <end position="127"/>
    </location>
</feature>
<proteinExistence type="predicted"/>
<evidence type="ECO:0000256" key="1">
    <source>
        <dbReference type="SAM" id="MobiDB-lite"/>
    </source>
</evidence>
<name>A0A1H3VJD9_9ACTO</name>
<feature type="transmembrane region" description="Helical" evidence="2">
    <location>
        <begin position="41"/>
        <end position="64"/>
    </location>
</feature>
<gene>
    <name evidence="3" type="ORF">SAMN02910418_00074</name>
</gene>
<feature type="compositionally biased region" description="Basic and acidic residues" evidence="1">
    <location>
        <begin position="101"/>
        <end position="111"/>
    </location>
</feature>
<protein>
    <submittedName>
        <fullName evidence="3">Uncharacterized protein</fullName>
    </submittedName>
</protein>
<keyword evidence="2" id="KW-0472">Membrane</keyword>
<dbReference type="EMBL" id="FNQV01000001">
    <property type="protein sequence ID" value="SDZ74354.1"/>
    <property type="molecule type" value="Genomic_DNA"/>
</dbReference>
<sequence length="127" mass="13171">MTNTSENSRSLSIWYTLGAIAMGLTGLLFAVLLCRGGLPTLMAGALVLIAAIMAVVSLIMLAASGRRRKLLTALAAIGAGFALVVTPIALAAGTAGHERGPRIGFERESHRSGCPVDRPNPTETSIR</sequence>